<dbReference type="EMBL" id="PUBV01000007">
    <property type="protein sequence ID" value="PWB08214.1"/>
    <property type="molecule type" value="Genomic_DNA"/>
</dbReference>
<dbReference type="Proteomes" id="UP000244925">
    <property type="component" value="Unassembled WGS sequence"/>
</dbReference>
<feature type="chain" id="PRO_5015847065" description="Outer membrane protein beta-barrel domain-containing protein" evidence="2">
    <location>
        <begin position="25"/>
        <end position="291"/>
    </location>
</feature>
<evidence type="ECO:0000313" key="4">
    <source>
        <dbReference type="Proteomes" id="UP000244925"/>
    </source>
</evidence>
<feature type="signal peptide" evidence="2">
    <location>
        <begin position="1"/>
        <end position="24"/>
    </location>
</feature>
<accession>A0A2V1IZM3</accession>
<dbReference type="AlphaFoldDB" id="A0A2V1IZM3"/>
<reference evidence="4" key="1">
    <citation type="submission" date="2018-02" db="EMBL/GenBank/DDBJ databases">
        <authorList>
            <person name="Clavel T."/>
            <person name="Strowig T."/>
        </authorList>
    </citation>
    <scope>NUCLEOTIDE SEQUENCE [LARGE SCALE GENOMIC DNA]</scope>
    <source>
        <strain evidence="4">DSM 100764</strain>
    </source>
</reference>
<evidence type="ECO:0000313" key="3">
    <source>
        <dbReference type="EMBL" id="PWB08214.1"/>
    </source>
</evidence>
<name>A0A2V1IZM3_9BACT</name>
<keyword evidence="4" id="KW-1185">Reference proteome</keyword>
<evidence type="ECO:0008006" key="5">
    <source>
        <dbReference type="Google" id="ProtNLM"/>
    </source>
</evidence>
<dbReference type="InterPro" id="IPR046111">
    <property type="entry name" value="DUF6048"/>
</dbReference>
<organism evidence="3 4">
    <name type="scientific">Paramuribaculum intestinale</name>
    <dbReference type="NCBI Taxonomy" id="2094151"/>
    <lineage>
        <taxon>Bacteria</taxon>
        <taxon>Pseudomonadati</taxon>
        <taxon>Bacteroidota</taxon>
        <taxon>Bacteroidia</taxon>
        <taxon>Bacteroidales</taxon>
        <taxon>Muribaculaceae</taxon>
        <taxon>Paramuribaculum</taxon>
    </lineage>
</organism>
<comment type="caution">
    <text evidence="3">The sequence shown here is derived from an EMBL/GenBank/DDBJ whole genome shotgun (WGS) entry which is preliminary data.</text>
</comment>
<gene>
    <name evidence="3" type="ORF">C5O25_05095</name>
</gene>
<dbReference type="RefSeq" id="WP_107035651.1">
    <property type="nucleotide sequence ID" value="NZ_CARFQN010000004.1"/>
</dbReference>
<keyword evidence="2" id="KW-0732">Signal</keyword>
<protein>
    <recommendedName>
        <fullName evidence="5">Outer membrane protein beta-barrel domain-containing protein</fullName>
    </recommendedName>
</protein>
<evidence type="ECO:0000256" key="2">
    <source>
        <dbReference type="SAM" id="SignalP"/>
    </source>
</evidence>
<dbReference type="Pfam" id="PF19515">
    <property type="entry name" value="DUF6048"/>
    <property type="match status" value="1"/>
</dbReference>
<proteinExistence type="predicted"/>
<feature type="region of interest" description="Disordered" evidence="1">
    <location>
        <begin position="29"/>
        <end position="52"/>
    </location>
</feature>
<dbReference type="GeneID" id="93425014"/>
<sequence>MMKRLLKLLLITAAVAAFTDTATAQRRINPVKQPDPTTLQRKAKKPSGPDRSNLAERLDAQGNVVLVDTVTGLEFVDTTAVAGHVVGNIYPLLHSVTVGLDVWDPVMRIIGQDYGGASVWGTIGLHNRFFPRFEFGMSQADITPDGMNFTFKSPLAPFFKIGCAYNIFYNSDPDYQLSFGANYAFTPFSYTIENVKLLSDYWPGETDLTFPKTSTTAGYFEITAGIKVRIVKNISLGWHIKYHTILHEGRSAVGKPIYIPGFGKRGTPITGAFSVMYTLPLNKQELPRVDK</sequence>
<evidence type="ECO:0000256" key="1">
    <source>
        <dbReference type="SAM" id="MobiDB-lite"/>
    </source>
</evidence>